<evidence type="ECO:0000313" key="3">
    <source>
        <dbReference type="Proteomes" id="UP000708208"/>
    </source>
</evidence>
<dbReference type="Proteomes" id="UP000708208">
    <property type="component" value="Unassembled WGS sequence"/>
</dbReference>
<dbReference type="EMBL" id="CAJVCH010569167">
    <property type="protein sequence ID" value="CAG7833223.1"/>
    <property type="molecule type" value="Genomic_DNA"/>
</dbReference>
<feature type="transmembrane region" description="Helical" evidence="1">
    <location>
        <begin position="19"/>
        <end position="37"/>
    </location>
</feature>
<keyword evidence="1" id="KW-1133">Transmembrane helix</keyword>
<dbReference type="OrthoDB" id="306876at2759"/>
<proteinExistence type="predicted"/>
<organism evidence="2 3">
    <name type="scientific">Allacma fusca</name>
    <dbReference type="NCBI Taxonomy" id="39272"/>
    <lineage>
        <taxon>Eukaryota</taxon>
        <taxon>Metazoa</taxon>
        <taxon>Ecdysozoa</taxon>
        <taxon>Arthropoda</taxon>
        <taxon>Hexapoda</taxon>
        <taxon>Collembola</taxon>
        <taxon>Symphypleona</taxon>
        <taxon>Sminthuridae</taxon>
        <taxon>Allacma</taxon>
    </lineage>
</organism>
<evidence type="ECO:0000313" key="2">
    <source>
        <dbReference type="EMBL" id="CAG7833223.1"/>
    </source>
</evidence>
<feature type="transmembrane region" description="Helical" evidence="1">
    <location>
        <begin position="49"/>
        <end position="72"/>
    </location>
</feature>
<dbReference type="AlphaFoldDB" id="A0A8J2LDJ1"/>
<keyword evidence="3" id="KW-1185">Reference proteome</keyword>
<comment type="caution">
    <text evidence="2">The sequence shown here is derived from an EMBL/GenBank/DDBJ whole genome shotgun (WGS) entry which is preliminary data.</text>
</comment>
<protein>
    <submittedName>
        <fullName evidence="2">Uncharacterized protein</fullName>
    </submittedName>
</protein>
<keyword evidence="1" id="KW-0472">Membrane</keyword>
<evidence type="ECO:0000256" key="1">
    <source>
        <dbReference type="SAM" id="Phobius"/>
    </source>
</evidence>
<feature type="non-terminal residue" evidence="2">
    <location>
        <position position="1"/>
    </location>
</feature>
<gene>
    <name evidence="2" type="ORF">AFUS01_LOCUS42864</name>
</gene>
<keyword evidence="1" id="KW-0812">Transmembrane</keyword>
<sequence length="76" mass="8242">TPVFAYIVAFVLLREPCGFVPIGTSVTTLLGVIFILRPPVFTGQGTFDYNTMVGTSLAFGSTLLATVSYCLLRYSR</sequence>
<accession>A0A8J2LDJ1</accession>
<reference evidence="2" key="1">
    <citation type="submission" date="2021-06" db="EMBL/GenBank/DDBJ databases">
        <authorList>
            <person name="Hodson N. C."/>
            <person name="Mongue J. A."/>
            <person name="Jaron S. K."/>
        </authorList>
    </citation>
    <scope>NUCLEOTIDE SEQUENCE</scope>
</reference>
<feature type="non-terminal residue" evidence="2">
    <location>
        <position position="76"/>
    </location>
</feature>
<name>A0A8J2LDJ1_9HEXA</name>